<dbReference type="Proteomes" id="UP000694892">
    <property type="component" value="Chromosome 6L"/>
</dbReference>
<proteinExistence type="predicted"/>
<organism evidence="1 2">
    <name type="scientific">Xenopus laevis</name>
    <name type="common">African clawed frog</name>
    <dbReference type="NCBI Taxonomy" id="8355"/>
    <lineage>
        <taxon>Eukaryota</taxon>
        <taxon>Metazoa</taxon>
        <taxon>Chordata</taxon>
        <taxon>Craniata</taxon>
        <taxon>Vertebrata</taxon>
        <taxon>Euteleostomi</taxon>
        <taxon>Amphibia</taxon>
        <taxon>Batrachia</taxon>
        <taxon>Anura</taxon>
        <taxon>Pipoidea</taxon>
        <taxon>Pipidae</taxon>
        <taxon>Xenopodinae</taxon>
        <taxon>Xenopus</taxon>
        <taxon>Xenopus</taxon>
    </lineage>
</organism>
<dbReference type="AlphaFoldDB" id="A0A974CNM8"/>
<protein>
    <submittedName>
        <fullName evidence="1">Uncharacterized protein</fullName>
    </submittedName>
</protein>
<sequence length="115" mass="13370">MQRCRAPLHARARNRSDDWIPELNLTQQHKMALRGGEFLDDKIIDIAQSLLKFQFEAEGLQSCLISQFGFNPVKRPSVQTHYNNVENHWLTSCFKMHPVDIADSAETKHYCKLML</sequence>
<gene>
    <name evidence="1" type="ORF">XELAEV_18031608mg</name>
</gene>
<accession>A0A974CNM8</accession>
<evidence type="ECO:0000313" key="1">
    <source>
        <dbReference type="EMBL" id="OCT76408.1"/>
    </source>
</evidence>
<name>A0A974CNM8_XENLA</name>
<dbReference type="EMBL" id="CM004476">
    <property type="protein sequence ID" value="OCT76408.1"/>
    <property type="molecule type" value="Genomic_DNA"/>
</dbReference>
<evidence type="ECO:0000313" key="2">
    <source>
        <dbReference type="Proteomes" id="UP000694892"/>
    </source>
</evidence>
<reference evidence="2" key="1">
    <citation type="journal article" date="2016" name="Nature">
        <title>Genome evolution in the allotetraploid frog Xenopus laevis.</title>
        <authorList>
            <person name="Session A.M."/>
            <person name="Uno Y."/>
            <person name="Kwon T."/>
            <person name="Chapman J.A."/>
            <person name="Toyoda A."/>
            <person name="Takahashi S."/>
            <person name="Fukui A."/>
            <person name="Hikosaka A."/>
            <person name="Suzuki A."/>
            <person name="Kondo M."/>
            <person name="van Heeringen S.J."/>
            <person name="Quigley I."/>
            <person name="Heinz S."/>
            <person name="Ogino H."/>
            <person name="Ochi H."/>
            <person name="Hellsten U."/>
            <person name="Lyons J.B."/>
            <person name="Simakov O."/>
            <person name="Putnam N."/>
            <person name="Stites J."/>
            <person name="Kuroki Y."/>
            <person name="Tanaka T."/>
            <person name="Michiue T."/>
            <person name="Watanabe M."/>
            <person name="Bogdanovic O."/>
            <person name="Lister R."/>
            <person name="Georgiou G."/>
            <person name="Paranjpe S.S."/>
            <person name="van Kruijsbergen I."/>
            <person name="Shu S."/>
            <person name="Carlson J."/>
            <person name="Kinoshita T."/>
            <person name="Ohta Y."/>
            <person name="Mawaribuchi S."/>
            <person name="Jenkins J."/>
            <person name="Grimwood J."/>
            <person name="Schmutz J."/>
            <person name="Mitros T."/>
            <person name="Mozaffari S.V."/>
            <person name="Suzuki Y."/>
            <person name="Haramoto Y."/>
            <person name="Yamamoto T.S."/>
            <person name="Takagi C."/>
            <person name="Heald R."/>
            <person name="Miller K."/>
            <person name="Haudenschild C."/>
            <person name="Kitzman J."/>
            <person name="Nakayama T."/>
            <person name="Izutsu Y."/>
            <person name="Robert J."/>
            <person name="Fortriede J."/>
            <person name="Burns K."/>
            <person name="Lotay V."/>
            <person name="Karimi K."/>
            <person name="Yasuoka Y."/>
            <person name="Dichmann D.S."/>
            <person name="Flajnik M.F."/>
            <person name="Houston D.W."/>
            <person name="Shendure J."/>
            <person name="DuPasquier L."/>
            <person name="Vize P.D."/>
            <person name="Zorn A.M."/>
            <person name="Ito M."/>
            <person name="Marcotte E.M."/>
            <person name="Wallingford J.B."/>
            <person name="Ito Y."/>
            <person name="Asashima M."/>
            <person name="Ueno N."/>
            <person name="Matsuda Y."/>
            <person name="Veenstra G.J."/>
            <person name="Fujiyama A."/>
            <person name="Harland R.M."/>
            <person name="Taira M."/>
            <person name="Rokhsar D.S."/>
        </authorList>
    </citation>
    <scope>NUCLEOTIDE SEQUENCE [LARGE SCALE GENOMIC DNA]</scope>
    <source>
        <strain evidence="2">J</strain>
    </source>
</reference>